<comment type="subcellular location">
    <subcellularLocation>
        <location evidence="1">Membrane</location>
        <topology evidence="1">Single-pass type I membrane protein</topology>
    </subcellularLocation>
</comment>
<dbReference type="InterPro" id="IPR007110">
    <property type="entry name" value="Ig-like_dom"/>
</dbReference>
<evidence type="ECO:0000256" key="4">
    <source>
        <dbReference type="ARBA" id="ARBA00022989"/>
    </source>
</evidence>
<evidence type="ECO:0000313" key="12">
    <source>
        <dbReference type="EMBL" id="ELK31944.1"/>
    </source>
</evidence>
<dbReference type="InterPro" id="IPR013783">
    <property type="entry name" value="Ig-like_fold"/>
</dbReference>
<evidence type="ECO:0000259" key="11">
    <source>
        <dbReference type="PROSITE" id="PS50835"/>
    </source>
</evidence>
<dbReference type="SUPFAM" id="SSF48726">
    <property type="entry name" value="Immunoglobulin"/>
    <property type="match status" value="1"/>
</dbReference>
<feature type="domain" description="Ig-like" evidence="11">
    <location>
        <begin position="34"/>
        <end position="158"/>
    </location>
</feature>
<keyword evidence="13" id="KW-1185">Reference proteome</keyword>
<evidence type="ECO:0000256" key="6">
    <source>
        <dbReference type="ARBA" id="ARBA00023157"/>
    </source>
</evidence>
<dbReference type="PANTHER" id="PTHR13869:SF14">
    <property type="entry name" value="SODIUM CHANNEL SUBUNIT BETA-4"/>
    <property type="match status" value="1"/>
</dbReference>
<dbReference type="GO" id="GO:0060307">
    <property type="term" value="P:regulation of ventricular cardiac muscle cell membrane repolarization"/>
    <property type="evidence" value="ECO:0007669"/>
    <property type="project" value="TreeGrafter"/>
</dbReference>
<proteinExistence type="predicted"/>
<dbReference type="eggNOG" id="ENOG502QTZ6">
    <property type="taxonomic scope" value="Eukaryota"/>
</dbReference>
<dbReference type="InterPro" id="IPR013106">
    <property type="entry name" value="Ig_V-set"/>
</dbReference>
<dbReference type="GO" id="GO:0001518">
    <property type="term" value="C:voltage-gated sodium channel complex"/>
    <property type="evidence" value="ECO:0007669"/>
    <property type="project" value="TreeGrafter"/>
</dbReference>
<keyword evidence="8" id="KW-0393">Immunoglobulin domain</keyword>
<dbReference type="SMART" id="SM00409">
    <property type="entry name" value="IG"/>
    <property type="match status" value="1"/>
</dbReference>
<evidence type="ECO:0000256" key="2">
    <source>
        <dbReference type="ARBA" id="ARBA00022692"/>
    </source>
</evidence>
<evidence type="ECO:0000313" key="13">
    <source>
        <dbReference type="Proteomes" id="UP000010556"/>
    </source>
</evidence>
<evidence type="ECO:0000256" key="10">
    <source>
        <dbReference type="SAM" id="Phobius"/>
    </source>
</evidence>
<dbReference type="InterPro" id="IPR036179">
    <property type="entry name" value="Ig-like_dom_sf"/>
</dbReference>
<keyword evidence="5 10" id="KW-0472">Membrane</keyword>
<protein>
    <submittedName>
        <fullName evidence="12">Sodium channel subunit beta-4</fullName>
    </submittedName>
</protein>
<dbReference type="GO" id="GO:0034220">
    <property type="term" value="P:monoatomic ion transmembrane transport"/>
    <property type="evidence" value="ECO:0007669"/>
    <property type="project" value="UniProtKB-KW"/>
</dbReference>
<dbReference type="Proteomes" id="UP000010556">
    <property type="component" value="Unassembled WGS sequence"/>
</dbReference>
<dbReference type="PROSITE" id="PS50835">
    <property type="entry name" value="IG_LIKE"/>
    <property type="match status" value="1"/>
</dbReference>
<organism evidence="12 13">
    <name type="scientific">Myotis davidii</name>
    <name type="common">David's myotis</name>
    <dbReference type="NCBI Taxonomy" id="225400"/>
    <lineage>
        <taxon>Eukaryota</taxon>
        <taxon>Metazoa</taxon>
        <taxon>Chordata</taxon>
        <taxon>Craniata</taxon>
        <taxon>Vertebrata</taxon>
        <taxon>Euteleostomi</taxon>
        <taxon>Mammalia</taxon>
        <taxon>Eutheria</taxon>
        <taxon>Laurasiatheria</taxon>
        <taxon>Chiroptera</taxon>
        <taxon>Yangochiroptera</taxon>
        <taxon>Vespertilionidae</taxon>
        <taxon>Myotis</taxon>
    </lineage>
</organism>
<reference evidence="13" key="1">
    <citation type="journal article" date="2013" name="Science">
        <title>Comparative analysis of bat genomes provides insight into the evolution of flight and immunity.</title>
        <authorList>
            <person name="Zhang G."/>
            <person name="Cowled C."/>
            <person name="Shi Z."/>
            <person name="Huang Z."/>
            <person name="Bishop-Lilly K.A."/>
            <person name="Fang X."/>
            <person name="Wynne J.W."/>
            <person name="Xiong Z."/>
            <person name="Baker M.L."/>
            <person name="Zhao W."/>
            <person name="Tachedjian M."/>
            <person name="Zhu Y."/>
            <person name="Zhou P."/>
            <person name="Jiang X."/>
            <person name="Ng J."/>
            <person name="Yang L."/>
            <person name="Wu L."/>
            <person name="Xiao J."/>
            <person name="Feng Y."/>
            <person name="Chen Y."/>
            <person name="Sun X."/>
            <person name="Zhang Y."/>
            <person name="Marsh G.A."/>
            <person name="Crameri G."/>
            <person name="Broder C.C."/>
            <person name="Frey K.G."/>
            <person name="Wang L.F."/>
            <person name="Wang J."/>
        </authorList>
    </citation>
    <scope>NUCLEOTIDE SEQUENCE [LARGE SCALE GENOMIC DNA]</scope>
</reference>
<keyword evidence="7" id="KW-0325">Glycoprotein</keyword>
<keyword evidence="2 10" id="KW-0812">Transmembrane</keyword>
<accession>L5LZS8</accession>
<evidence type="ECO:0000256" key="5">
    <source>
        <dbReference type="ARBA" id="ARBA00023136"/>
    </source>
</evidence>
<evidence type="ECO:0000256" key="9">
    <source>
        <dbReference type="SAM" id="MobiDB-lite"/>
    </source>
</evidence>
<dbReference type="InterPro" id="IPR003599">
    <property type="entry name" value="Ig_sub"/>
</dbReference>
<dbReference type="PANTHER" id="PTHR13869">
    <property type="entry name" value="MYELIN P0 RELATED"/>
    <property type="match status" value="1"/>
</dbReference>
<dbReference type="InterPro" id="IPR000920">
    <property type="entry name" value="Myelin_P0-rel"/>
</dbReference>
<feature type="transmembrane region" description="Helical" evidence="10">
    <location>
        <begin position="157"/>
        <end position="178"/>
    </location>
</feature>
<dbReference type="GO" id="GO:0086002">
    <property type="term" value="P:cardiac muscle cell action potential involved in contraction"/>
    <property type="evidence" value="ECO:0007669"/>
    <property type="project" value="TreeGrafter"/>
</dbReference>
<keyword evidence="4 10" id="KW-1133">Transmembrane helix</keyword>
<feature type="region of interest" description="Disordered" evidence="9">
    <location>
        <begin position="192"/>
        <end position="223"/>
    </location>
</feature>
<dbReference type="EMBL" id="KB105943">
    <property type="protein sequence ID" value="ELK31944.1"/>
    <property type="molecule type" value="Genomic_DNA"/>
</dbReference>
<keyword evidence="12" id="KW-0407">Ion channel</keyword>
<keyword evidence="12" id="KW-0813">Transport</keyword>
<dbReference type="GO" id="GO:0017080">
    <property type="term" value="F:sodium channel regulator activity"/>
    <property type="evidence" value="ECO:0007669"/>
    <property type="project" value="TreeGrafter"/>
</dbReference>
<feature type="compositionally biased region" description="Polar residues" evidence="9">
    <location>
        <begin position="198"/>
        <end position="211"/>
    </location>
</feature>
<evidence type="ECO:0000256" key="3">
    <source>
        <dbReference type="ARBA" id="ARBA00022729"/>
    </source>
</evidence>
<evidence type="ECO:0000256" key="8">
    <source>
        <dbReference type="ARBA" id="ARBA00023319"/>
    </source>
</evidence>
<sequence>MRHCPRGLRRGVTAITSRALAGVAQWTERLFLLPASLALEVSVGKAATIYAVNGTEVLLPCTFSSCFGFHNLAFSWSYNSSDAFRVLISGTVKNEKSDPRLHLRNDDRITLEGSTKEKMNNLSILLRDLDFGDTGRYTCHVRNPKEKDLLEEVDNTLTLIILSVVGGVVGLVVLILLIKKLVTFILKKTQEKKKECLVSSSGNDNTENGLQGSKAEEKAPSKA</sequence>
<dbReference type="Gene3D" id="2.60.40.10">
    <property type="entry name" value="Immunoglobulins"/>
    <property type="match status" value="1"/>
</dbReference>
<dbReference type="GO" id="GO:0044325">
    <property type="term" value="F:transmembrane transporter binding"/>
    <property type="evidence" value="ECO:0007669"/>
    <property type="project" value="TreeGrafter"/>
</dbReference>
<keyword evidence="6" id="KW-1015">Disulfide bond</keyword>
<dbReference type="AlphaFoldDB" id="L5LZS8"/>
<keyword evidence="12" id="KW-0406">Ion transport</keyword>
<evidence type="ECO:0000256" key="1">
    <source>
        <dbReference type="ARBA" id="ARBA00004479"/>
    </source>
</evidence>
<keyword evidence="3" id="KW-0732">Signal</keyword>
<dbReference type="Pfam" id="PF07686">
    <property type="entry name" value="V-set"/>
    <property type="match status" value="1"/>
</dbReference>
<gene>
    <name evidence="12" type="ORF">MDA_GLEAN10018968</name>
</gene>
<name>L5LZS8_MYODS</name>
<evidence type="ECO:0000256" key="7">
    <source>
        <dbReference type="ARBA" id="ARBA00023180"/>
    </source>
</evidence>
<feature type="compositionally biased region" description="Basic and acidic residues" evidence="9">
    <location>
        <begin position="214"/>
        <end position="223"/>
    </location>
</feature>